<evidence type="ECO:0000256" key="2">
    <source>
        <dbReference type="SAM" id="Phobius"/>
    </source>
</evidence>
<proteinExistence type="predicted"/>
<keyword evidence="4" id="KW-1185">Reference proteome</keyword>
<dbReference type="InParanoid" id="A0A0G4FZ38"/>
<feature type="transmembrane region" description="Helical" evidence="2">
    <location>
        <begin position="95"/>
        <end position="118"/>
    </location>
</feature>
<dbReference type="EMBL" id="CDMY01000530">
    <property type="protein sequence ID" value="CEM20489.1"/>
    <property type="molecule type" value="Genomic_DNA"/>
</dbReference>
<gene>
    <name evidence="3" type="ORF">Vbra_9541</name>
</gene>
<evidence type="ECO:0000256" key="1">
    <source>
        <dbReference type="SAM" id="MobiDB-lite"/>
    </source>
</evidence>
<accession>A0A0G4FZ38</accession>
<name>A0A0G4FZ38_VITBC</name>
<sequence length="804" mass="87465">MASNRAVDTVRDAFHWALLASTITPATQGGLMLAAVTMPVAYMRTGMYGVYLSAVLSVMASWAVGCFLVTRCLCVTKRSYVYAFPWMVTQLRRRFFVPLAVAGSSLLAASSAMCALKGRELDAFDALFATCITLCCCCRFVCRRQYCIVWPPNVAPLPPPHDLIRRANWRTAKNTQPAIAVTLVALGICVLVALLLAIFSRRSLSGLFETLAMHTVVNSCLRGVRLALTVGFHGHSPPILQPPTPQPEAFSLLAAAINFLARLVCCVLCGSVLCLTCELHTDALQDAIGTTLGMTPSILASYLALPPDDVGRYLAANLMVRLVMGGPPSLPKNTPVLHHTSRPTLLTMTNTHPMAAQYVTFSPPLRPRPSSLTSAVIDSQWCPAAIRSLLLGWGGGGGAVTCYAANAGLEGGFVLNTWVYDVFHRESNMVWRTYSEGSVSLLRSLYLSLAHLHIHLTSKPKPLPPPAPYTPSRPATPTATPLLWGIGLADVIDMIQALIVITRDGLLDLWRAVYMPPTPPSAVVGMALMAEGERDGRQGQQEQQPRPAAGGGGVDLDPFFKCIALSAAPVSGKEGPVPLPYPHAATHMTDTHPPMHLHPTSLSAPYKRPTQSSDDRQKHRVTLTASRTTTSASSSYLKDVGASDDGCSAGEGMGWLRWARRRGRQGEWRRETMHMQESIVGTIPLALMHLRGMTEWVCLSYDIDTCGMAQQHSSLQQLVVENLRLLRACHSLLAPSRLEHLDRTTTAHCRTLHTELELCLGRLLATFAPCGSARGDSECFSSIPWYLMDDFEEARANLQACRRQ</sequence>
<evidence type="ECO:0000313" key="4">
    <source>
        <dbReference type="Proteomes" id="UP000041254"/>
    </source>
</evidence>
<feature type="transmembrane region" description="Helical" evidence="2">
    <location>
        <begin position="178"/>
        <end position="199"/>
    </location>
</feature>
<feature type="transmembrane region" description="Helical" evidence="2">
    <location>
        <begin position="16"/>
        <end position="42"/>
    </location>
</feature>
<feature type="transmembrane region" description="Helical" evidence="2">
    <location>
        <begin position="124"/>
        <end position="142"/>
    </location>
</feature>
<evidence type="ECO:0000313" key="3">
    <source>
        <dbReference type="EMBL" id="CEM20489.1"/>
    </source>
</evidence>
<dbReference type="Proteomes" id="UP000041254">
    <property type="component" value="Unassembled WGS sequence"/>
</dbReference>
<feature type="compositionally biased region" description="Low complexity" evidence="1">
    <location>
        <begin position="538"/>
        <end position="548"/>
    </location>
</feature>
<feature type="region of interest" description="Disordered" evidence="1">
    <location>
        <begin position="532"/>
        <end position="553"/>
    </location>
</feature>
<keyword evidence="2" id="KW-1133">Transmembrane helix</keyword>
<feature type="region of interest" description="Disordered" evidence="1">
    <location>
        <begin position="573"/>
        <end position="627"/>
    </location>
</feature>
<dbReference type="AlphaFoldDB" id="A0A0G4FZ38"/>
<dbReference type="VEuPathDB" id="CryptoDB:Vbra_9541"/>
<protein>
    <submittedName>
        <fullName evidence="3">Uncharacterized protein</fullName>
    </submittedName>
</protein>
<feature type="transmembrane region" description="Helical" evidence="2">
    <location>
        <begin position="48"/>
        <end position="74"/>
    </location>
</feature>
<organism evidence="3 4">
    <name type="scientific">Vitrella brassicaformis (strain CCMP3155)</name>
    <dbReference type="NCBI Taxonomy" id="1169540"/>
    <lineage>
        <taxon>Eukaryota</taxon>
        <taxon>Sar</taxon>
        <taxon>Alveolata</taxon>
        <taxon>Colpodellida</taxon>
        <taxon>Vitrellaceae</taxon>
        <taxon>Vitrella</taxon>
    </lineage>
</organism>
<keyword evidence="2" id="KW-0812">Transmembrane</keyword>
<reference evidence="3 4" key="1">
    <citation type="submission" date="2014-11" db="EMBL/GenBank/DDBJ databases">
        <authorList>
            <person name="Zhu J."/>
            <person name="Qi W."/>
            <person name="Song R."/>
        </authorList>
    </citation>
    <scope>NUCLEOTIDE SEQUENCE [LARGE SCALE GENOMIC DNA]</scope>
</reference>
<keyword evidence="2" id="KW-0472">Membrane</keyword>